<keyword evidence="2" id="KW-1185">Reference proteome</keyword>
<sequence length="147" mass="17145">MESERSLSTLNAVPFHRDQSRKLLPLQWRKEKQSNACVALYDCAYYSSLFMSSAAFPLLDEFLDFKTPELWAKIKSVSNGLGFRSLSAANAGGHTDEWIIRKPELSRIGRVKKKFLSKGFWFGWKMSAWLWASLHRNGITRWFHQIW</sequence>
<protein>
    <submittedName>
        <fullName evidence="1">Uncharacterized protein</fullName>
    </submittedName>
</protein>
<dbReference type="AlphaFoldDB" id="A0A8X6I8X2"/>
<name>A0A8X6I8X2_TRICU</name>
<dbReference type="EMBL" id="BMAO01031174">
    <property type="protein sequence ID" value="GFQ72945.1"/>
    <property type="molecule type" value="Genomic_DNA"/>
</dbReference>
<gene>
    <name evidence="1" type="ORF">TNCT_33021</name>
</gene>
<comment type="caution">
    <text evidence="1">The sequence shown here is derived from an EMBL/GenBank/DDBJ whole genome shotgun (WGS) entry which is preliminary data.</text>
</comment>
<dbReference type="Proteomes" id="UP000887116">
    <property type="component" value="Unassembled WGS sequence"/>
</dbReference>
<proteinExistence type="predicted"/>
<evidence type="ECO:0000313" key="2">
    <source>
        <dbReference type="Proteomes" id="UP000887116"/>
    </source>
</evidence>
<organism evidence="1 2">
    <name type="scientific">Trichonephila clavata</name>
    <name type="common">Joro spider</name>
    <name type="synonym">Nephila clavata</name>
    <dbReference type="NCBI Taxonomy" id="2740835"/>
    <lineage>
        <taxon>Eukaryota</taxon>
        <taxon>Metazoa</taxon>
        <taxon>Ecdysozoa</taxon>
        <taxon>Arthropoda</taxon>
        <taxon>Chelicerata</taxon>
        <taxon>Arachnida</taxon>
        <taxon>Araneae</taxon>
        <taxon>Araneomorphae</taxon>
        <taxon>Entelegynae</taxon>
        <taxon>Araneoidea</taxon>
        <taxon>Nephilidae</taxon>
        <taxon>Trichonephila</taxon>
    </lineage>
</organism>
<reference evidence="1" key="1">
    <citation type="submission" date="2020-07" db="EMBL/GenBank/DDBJ databases">
        <title>Multicomponent nature underlies the extraordinary mechanical properties of spider dragline silk.</title>
        <authorList>
            <person name="Kono N."/>
            <person name="Nakamura H."/>
            <person name="Mori M."/>
            <person name="Yoshida Y."/>
            <person name="Ohtoshi R."/>
            <person name="Malay A.D."/>
            <person name="Moran D.A.P."/>
            <person name="Tomita M."/>
            <person name="Numata K."/>
            <person name="Arakawa K."/>
        </authorList>
    </citation>
    <scope>NUCLEOTIDE SEQUENCE</scope>
</reference>
<accession>A0A8X6I8X2</accession>
<evidence type="ECO:0000313" key="1">
    <source>
        <dbReference type="EMBL" id="GFQ72945.1"/>
    </source>
</evidence>